<dbReference type="Gene3D" id="1.10.630.10">
    <property type="entry name" value="Cytochrome P450"/>
    <property type="match status" value="1"/>
</dbReference>
<dbReference type="GO" id="GO:0016705">
    <property type="term" value="F:oxidoreductase activity, acting on paired donors, with incorporation or reduction of molecular oxygen"/>
    <property type="evidence" value="ECO:0007669"/>
    <property type="project" value="InterPro"/>
</dbReference>
<dbReference type="HOGENOM" id="CLU_022195_0_2_1"/>
<comment type="similarity">
    <text evidence="4 11">Belongs to the cytochrome P450 family.</text>
</comment>
<evidence type="ECO:0000256" key="12">
    <source>
        <dbReference type="SAM" id="Phobius"/>
    </source>
</evidence>
<keyword evidence="6 10" id="KW-0479">Metal-binding</keyword>
<evidence type="ECO:0000256" key="5">
    <source>
        <dbReference type="ARBA" id="ARBA00022617"/>
    </source>
</evidence>
<evidence type="ECO:0000256" key="10">
    <source>
        <dbReference type="PIRSR" id="PIRSR602403-1"/>
    </source>
</evidence>
<sequence>MDNDSTMASSPYASSSMDDAPSAYSIIGPSRFGYYVAVGVIVLCAWLLQPSQHNSKLAVPFYKASKRKWIFDAENLIRDSYAKFRDTLYQIKATEGIQVLVPPKYIAELKSLPEDVLSATEAVSDALQSKYTKFTPGHNGDLMNLVLRTRLTQNLANLSPQLRDELEYIIDTEFPSCDDWTPVKWQPFGLRIVTRLSGRAFVGPSICRQDQWMDCSINFAVHVFMACIKLQFFPEWARPWGQYLVSDLGKIRRDIAKAKELLEPVLSERLELLRRQDSGSMISEDPPNDMIQWLVEALPDNEKGDVQIQAELQLIVAAAAIHTTNNLLFDCMFDLADDPELQEELRQEAYQVLEEEDGWGKKESMSKLRKLDSFMGEVQRLRGNITGFIRKVMQPITLSDGTQLPSGTKILAPLAGISQDERLFPNPTTFDALRFYRMRQETPESNNRWQFTSVGDNNINFGAGRHACPGRFFASNEIKLIVAHFLLQYDIRLKPGAKRPKPMAMVMTKAPSPTAELEFKRRGGRS</sequence>
<keyword evidence="9 11" id="KW-0503">Monooxygenase</keyword>
<protein>
    <recommendedName>
        <fullName evidence="15">Cytochrome P450 monooxygenase ATR2</fullName>
    </recommendedName>
</protein>
<evidence type="ECO:0000256" key="8">
    <source>
        <dbReference type="ARBA" id="ARBA00023004"/>
    </source>
</evidence>
<dbReference type="InterPro" id="IPR002403">
    <property type="entry name" value="Cyt_P450_E_grp-IV"/>
</dbReference>
<evidence type="ECO:0008006" key="15">
    <source>
        <dbReference type="Google" id="ProtNLM"/>
    </source>
</evidence>
<dbReference type="AlphaFoldDB" id="A0A084AKV3"/>
<evidence type="ECO:0000313" key="13">
    <source>
        <dbReference type="EMBL" id="KEY65932.1"/>
    </source>
</evidence>
<dbReference type="GO" id="GO:0005506">
    <property type="term" value="F:iron ion binding"/>
    <property type="evidence" value="ECO:0007669"/>
    <property type="project" value="InterPro"/>
</dbReference>
<evidence type="ECO:0000256" key="3">
    <source>
        <dbReference type="ARBA" id="ARBA00004685"/>
    </source>
</evidence>
<feature type="transmembrane region" description="Helical" evidence="12">
    <location>
        <begin position="32"/>
        <end position="48"/>
    </location>
</feature>
<evidence type="ECO:0000256" key="4">
    <source>
        <dbReference type="ARBA" id="ARBA00010617"/>
    </source>
</evidence>
<evidence type="ECO:0000256" key="1">
    <source>
        <dbReference type="ARBA" id="ARBA00001971"/>
    </source>
</evidence>
<keyword evidence="14" id="KW-1185">Reference proteome</keyword>
<dbReference type="Proteomes" id="UP000028045">
    <property type="component" value="Unassembled WGS sequence"/>
</dbReference>
<dbReference type="CDD" id="cd11041">
    <property type="entry name" value="CYP503A1-like"/>
    <property type="match status" value="1"/>
</dbReference>
<proteinExistence type="inferred from homology"/>
<keyword evidence="5 10" id="KW-0349">Heme</keyword>
<dbReference type="InterPro" id="IPR036396">
    <property type="entry name" value="Cyt_P450_sf"/>
</dbReference>
<dbReference type="GO" id="GO:0020037">
    <property type="term" value="F:heme binding"/>
    <property type="evidence" value="ECO:0007669"/>
    <property type="project" value="InterPro"/>
</dbReference>
<dbReference type="GO" id="GO:0004497">
    <property type="term" value="F:monooxygenase activity"/>
    <property type="evidence" value="ECO:0007669"/>
    <property type="project" value="UniProtKB-KW"/>
</dbReference>
<evidence type="ECO:0000256" key="11">
    <source>
        <dbReference type="RuleBase" id="RU000461"/>
    </source>
</evidence>
<dbReference type="PRINTS" id="PR00465">
    <property type="entry name" value="EP450IV"/>
</dbReference>
<dbReference type="Pfam" id="PF00067">
    <property type="entry name" value="p450"/>
    <property type="match status" value="1"/>
</dbReference>
<evidence type="ECO:0000256" key="2">
    <source>
        <dbReference type="ARBA" id="ARBA00004167"/>
    </source>
</evidence>
<keyword evidence="12" id="KW-1133">Transmembrane helix</keyword>
<comment type="cofactor">
    <cofactor evidence="1 10">
        <name>heme</name>
        <dbReference type="ChEBI" id="CHEBI:30413"/>
    </cofactor>
</comment>
<comment type="subcellular location">
    <subcellularLocation>
        <location evidence="2">Membrane</location>
        <topology evidence="2">Single-pass membrane protein</topology>
    </subcellularLocation>
</comment>
<comment type="pathway">
    <text evidence="3">Mycotoxin biosynthesis.</text>
</comment>
<dbReference type="PANTHER" id="PTHR46206:SF6">
    <property type="entry name" value="CYTOCHROME P450 MONOOXYGENASE AN1598-RELATED"/>
    <property type="match status" value="1"/>
</dbReference>
<dbReference type="PANTHER" id="PTHR46206">
    <property type="entry name" value="CYTOCHROME P450"/>
    <property type="match status" value="1"/>
</dbReference>
<feature type="binding site" description="axial binding residue" evidence="10">
    <location>
        <position position="468"/>
    </location>
    <ligand>
        <name>heme</name>
        <dbReference type="ChEBI" id="CHEBI:30413"/>
    </ligand>
    <ligandPart>
        <name>Fe</name>
        <dbReference type="ChEBI" id="CHEBI:18248"/>
    </ligandPart>
</feature>
<dbReference type="InterPro" id="IPR001128">
    <property type="entry name" value="Cyt_P450"/>
</dbReference>
<reference evidence="13 14" key="1">
    <citation type="journal article" date="2014" name="BMC Genomics">
        <title>Comparative genome sequencing reveals chemotype-specific gene clusters in the toxigenic black mold Stachybotrys.</title>
        <authorList>
            <person name="Semeiks J."/>
            <person name="Borek D."/>
            <person name="Otwinowski Z."/>
            <person name="Grishin N.V."/>
        </authorList>
    </citation>
    <scope>NUCLEOTIDE SEQUENCE [LARGE SCALE GENOMIC DNA]</scope>
    <source>
        <strain evidence="14">CBS 109288 / IBT 7711</strain>
    </source>
</reference>
<dbReference type="GO" id="GO:0016020">
    <property type="term" value="C:membrane"/>
    <property type="evidence" value="ECO:0007669"/>
    <property type="project" value="UniProtKB-SubCell"/>
</dbReference>
<keyword evidence="12" id="KW-0472">Membrane</keyword>
<evidence type="ECO:0000256" key="9">
    <source>
        <dbReference type="ARBA" id="ARBA00023033"/>
    </source>
</evidence>
<keyword evidence="8 10" id="KW-0408">Iron</keyword>
<dbReference type="EMBL" id="KL648678">
    <property type="protein sequence ID" value="KEY65932.1"/>
    <property type="molecule type" value="Genomic_DNA"/>
</dbReference>
<dbReference type="PROSITE" id="PS00086">
    <property type="entry name" value="CYTOCHROME_P450"/>
    <property type="match status" value="1"/>
</dbReference>
<keyword evidence="7 11" id="KW-0560">Oxidoreductase</keyword>
<dbReference type="InterPro" id="IPR017972">
    <property type="entry name" value="Cyt_P450_CS"/>
</dbReference>
<accession>A0A084AKV3</accession>
<dbReference type="OrthoDB" id="1844152at2759"/>
<evidence type="ECO:0000256" key="6">
    <source>
        <dbReference type="ARBA" id="ARBA00022723"/>
    </source>
</evidence>
<evidence type="ECO:0000256" key="7">
    <source>
        <dbReference type="ARBA" id="ARBA00023002"/>
    </source>
</evidence>
<organism evidence="13 14">
    <name type="scientific">Stachybotrys chartarum (strain CBS 109288 / IBT 7711)</name>
    <name type="common">Toxic black mold</name>
    <name type="synonym">Stilbospora chartarum</name>
    <dbReference type="NCBI Taxonomy" id="1280523"/>
    <lineage>
        <taxon>Eukaryota</taxon>
        <taxon>Fungi</taxon>
        <taxon>Dikarya</taxon>
        <taxon>Ascomycota</taxon>
        <taxon>Pezizomycotina</taxon>
        <taxon>Sordariomycetes</taxon>
        <taxon>Hypocreomycetidae</taxon>
        <taxon>Hypocreales</taxon>
        <taxon>Stachybotryaceae</taxon>
        <taxon>Stachybotrys</taxon>
    </lineage>
</organism>
<evidence type="ECO:0000313" key="14">
    <source>
        <dbReference type="Proteomes" id="UP000028045"/>
    </source>
</evidence>
<keyword evidence="12" id="KW-0812">Transmembrane</keyword>
<dbReference type="SUPFAM" id="SSF48264">
    <property type="entry name" value="Cytochrome P450"/>
    <property type="match status" value="1"/>
</dbReference>
<gene>
    <name evidence="13" type="ORF">S7711_07737</name>
</gene>
<name>A0A084AKV3_STACB</name>